<sequence length="425" mass="46030">MTLKLLWRVLAGLAVLALSAAGWSAWRLATYAPRDTPQPADPAALAWYLDDYAAARADFLARGDALAARYAGVERFAIPVPSASGVPGLFVDGLYIPAQSGSKQRLLLVTSGVHGVEGPTGSAVQRLFMDEFLTPTALGGPLADTGVLLLHALNPYGFARYRRFTENNVDLNRNASTDDALYRSVNAGYPVVDPLINPTEPAAVGAPANRFFLLRAVAMLAQHGMRPLRQAVLQGQYQKPEGIYFGGQALEPQYRALGPVIAPLLNAYPLSMAIDLHTGYGARGTLHLFFDPPQDPRVRQGLETAFSGLPIDWGSGSDFYTVTGDFASWLGRLRQGGLHLPAVFEYGTMDSQTTLGAIKSLHVTLLENQGVFHGYASPADEAAIRRDYREMFYPSSPDWRTKVIHDSRAVFARVLANWAAAGTAR</sequence>
<keyword evidence="2" id="KW-1185">Reference proteome</keyword>
<dbReference type="InterPro" id="IPR021259">
    <property type="entry name" value="DUF2817"/>
</dbReference>
<gene>
    <name evidence="1" type="ORF">GCM10007935_27190</name>
</gene>
<comment type="caution">
    <text evidence="1">The sequence shown here is derived from an EMBL/GenBank/DDBJ whole genome shotgun (WGS) entry which is preliminary data.</text>
</comment>
<organism evidence="1 2">
    <name type="scientific">Hydrogenophaga electricum</name>
    <dbReference type="NCBI Taxonomy" id="1230953"/>
    <lineage>
        <taxon>Bacteria</taxon>
        <taxon>Pseudomonadati</taxon>
        <taxon>Pseudomonadota</taxon>
        <taxon>Betaproteobacteria</taxon>
        <taxon>Burkholderiales</taxon>
        <taxon>Comamonadaceae</taxon>
        <taxon>Hydrogenophaga</taxon>
    </lineage>
</organism>
<proteinExistence type="predicted"/>
<evidence type="ECO:0000313" key="2">
    <source>
        <dbReference type="Proteomes" id="UP001156903"/>
    </source>
</evidence>
<accession>A0ABQ6C972</accession>
<dbReference type="Proteomes" id="UP001156903">
    <property type="component" value="Unassembled WGS sequence"/>
</dbReference>
<dbReference type="CDD" id="cd06233">
    <property type="entry name" value="M14-like"/>
    <property type="match status" value="1"/>
</dbReference>
<protein>
    <recommendedName>
        <fullName evidence="3">DUF2817 domain-containing protein</fullName>
    </recommendedName>
</protein>
<name>A0ABQ6C972_9BURK</name>
<dbReference type="RefSeq" id="WP_284308243.1">
    <property type="nucleotide sequence ID" value="NZ_BSPB01000023.1"/>
</dbReference>
<evidence type="ECO:0000313" key="1">
    <source>
        <dbReference type="EMBL" id="GLS15284.1"/>
    </source>
</evidence>
<dbReference type="Gene3D" id="3.40.630.10">
    <property type="entry name" value="Zn peptidases"/>
    <property type="match status" value="1"/>
</dbReference>
<dbReference type="EMBL" id="BSPB01000023">
    <property type="protein sequence ID" value="GLS15284.1"/>
    <property type="molecule type" value="Genomic_DNA"/>
</dbReference>
<dbReference type="Pfam" id="PF10994">
    <property type="entry name" value="DUF2817"/>
    <property type="match status" value="1"/>
</dbReference>
<reference evidence="2" key="1">
    <citation type="journal article" date="2019" name="Int. J. Syst. Evol. Microbiol.">
        <title>The Global Catalogue of Microorganisms (GCM) 10K type strain sequencing project: providing services to taxonomists for standard genome sequencing and annotation.</title>
        <authorList>
            <consortium name="The Broad Institute Genomics Platform"/>
            <consortium name="The Broad Institute Genome Sequencing Center for Infectious Disease"/>
            <person name="Wu L."/>
            <person name="Ma J."/>
        </authorList>
    </citation>
    <scope>NUCLEOTIDE SEQUENCE [LARGE SCALE GENOMIC DNA]</scope>
    <source>
        <strain evidence="2">NBRC 109341</strain>
    </source>
</reference>
<dbReference type="SUPFAM" id="SSF53187">
    <property type="entry name" value="Zn-dependent exopeptidases"/>
    <property type="match status" value="1"/>
</dbReference>
<evidence type="ECO:0008006" key="3">
    <source>
        <dbReference type="Google" id="ProtNLM"/>
    </source>
</evidence>